<organism evidence="8 9">
    <name type="scientific">Oleiagrimonas soli</name>
    <dbReference type="NCBI Taxonomy" id="1543381"/>
    <lineage>
        <taxon>Bacteria</taxon>
        <taxon>Pseudomonadati</taxon>
        <taxon>Pseudomonadota</taxon>
        <taxon>Gammaproteobacteria</taxon>
        <taxon>Lysobacterales</taxon>
        <taxon>Rhodanobacteraceae</taxon>
        <taxon>Oleiagrimonas</taxon>
    </lineage>
</organism>
<evidence type="ECO:0000313" key="9">
    <source>
        <dbReference type="Proteomes" id="UP000029708"/>
    </source>
</evidence>
<dbReference type="InterPro" id="IPR006710">
    <property type="entry name" value="Glyco_hydro_43"/>
</dbReference>
<evidence type="ECO:0000256" key="2">
    <source>
        <dbReference type="ARBA" id="ARBA00022729"/>
    </source>
</evidence>
<dbReference type="InterPro" id="IPR023296">
    <property type="entry name" value="Glyco_hydro_beta-prop_sf"/>
</dbReference>
<dbReference type="PANTHER" id="PTHR43817">
    <property type="entry name" value="GLYCOSYL HYDROLASE"/>
    <property type="match status" value="1"/>
</dbReference>
<keyword evidence="4 6" id="KW-0326">Glycosidase</keyword>
<dbReference type="CDD" id="cd18820">
    <property type="entry name" value="GH43_LbAraf43-like"/>
    <property type="match status" value="1"/>
</dbReference>
<accession>A0A099D111</accession>
<dbReference type="Proteomes" id="UP000029708">
    <property type="component" value="Unassembled WGS sequence"/>
</dbReference>
<name>A0A099D111_9GAMM</name>
<dbReference type="SUPFAM" id="SSF75005">
    <property type="entry name" value="Arabinanase/levansucrase/invertase"/>
    <property type="match status" value="1"/>
</dbReference>
<evidence type="ECO:0000313" key="8">
    <source>
        <dbReference type="EMBL" id="KGI78970.1"/>
    </source>
</evidence>
<reference evidence="8 9" key="1">
    <citation type="submission" date="2014-09" db="EMBL/GenBank/DDBJ databases">
        <title>Xanthomonadaceae 3.5X direct submission.</title>
        <authorList>
            <person name="Fang T."/>
            <person name="Wang H."/>
        </authorList>
    </citation>
    <scope>NUCLEOTIDE SEQUENCE [LARGE SCALE GENOMIC DNA]</scope>
    <source>
        <strain evidence="8 9">3.5X</strain>
    </source>
</reference>
<keyword evidence="3 6" id="KW-0378">Hydrolase</keyword>
<gene>
    <name evidence="8" type="ORF">LF63_0101875</name>
</gene>
<feature type="signal peptide" evidence="7">
    <location>
        <begin position="1"/>
        <end position="24"/>
    </location>
</feature>
<dbReference type="GO" id="GO:0005975">
    <property type="term" value="P:carbohydrate metabolic process"/>
    <property type="evidence" value="ECO:0007669"/>
    <property type="project" value="InterPro"/>
</dbReference>
<feature type="chain" id="PRO_5001953349" evidence="7">
    <location>
        <begin position="25"/>
        <end position="546"/>
    </location>
</feature>
<evidence type="ECO:0000256" key="5">
    <source>
        <dbReference type="PIRSR" id="PIRSR606710-2"/>
    </source>
</evidence>
<evidence type="ECO:0000256" key="4">
    <source>
        <dbReference type="ARBA" id="ARBA00023295"/>
    </source>
</evidence>
<dbReference type="HOGENOM" id="CLU_498592_0_0_6"/>
<feature type="site" description="Important for catalytic activity, responsible for pKa modulation of the active site Glu and correct orientation of both the proton donor and substrate" evidence="5">
    <location>
        <position position="157"/>
    </location>
</feature>
<comment type="caution">
    <text evidence="8">The sequence shown here is derived from an EMBL/GenBank/DDBJ whole genome shotgun (WGS) entry which is preliminary data.</text>
</comment>
<proteinExistence type="inferred from homology"/>
<evidence type="ECO:0000256" key="6">
    <source>
        <dbReference type="RuleBase" id="RU361187"/>
    </source>
</evidence>
<dbReference type="STRING" id="1543381.LF63_0101875"/>
<keyword evidence="9" id="KW-1185">Reference proteome</keyword>
<keyword evidence="2 7" id="KW-0732">Signal</keyword>
<comment type="similarity">
    <text evidence="1 6">Belongs to the glycosyl hydrolase 43 family.</text>
</comment>
<dbReference type="Pfam" id="PF04616">
    <property type="entry name" value="Glyco_hydro_43"/>
    <property type="match status" value="1"/>
</dbReference>
<dbReference type="AlphaFoldDB" id="A0A099D111"/>
<sequence>MVVMNALRLAVLLLGLTGLAQAGAAETFTNPVFRSQDPWITRVGGVYYYIESGCGVADICVKRSRSLTGLASAPWIGVWTHHADTDSNGRDIWAPELHFIDGRWFIYYAADDGDNNHHRLFALVSSGTDGQLGTFREADTGLPHGQLVESSGHWAIDPNVFMAADGKRYLTWSCTNQADSTFPQRICLARMRDPLTLGRTAFISTPARAWETRGAAIQEGPVGYTRHGRTYITYSGSASWVANDYAVGLLSLRPGADPLQASSWRKRGPIFDRHGRVYGPGSVVFVPSPDDRQYWNLYHGIDRLDCTPAYDCRDIRMQQMFFDAHGAPMLGYPVDPGVALARPSGEGGDGPRRLQARPFGPAWGDAAEGHPQAGQVVGAWSYPKGLSALSALGGAWDQAFRRSNPNAPDLHTHVEVAMQAKGTTQAFPKYGIYCAYDDARNHAEMFIDPVYKVLATHAVVHGRDQGWRNTPLPSDFDPAAWHALDCRKHGESFTFSVDEGHDDQVEQRRTVSLVNGQPGLVVVDVRAAYRHFHASNEAADDAVSDP</sequence>
<protein>
    <submittedName>
        <fullName evidence="8">Uncharacterized protein</fullName>
    </submittedName>
</protein>
<dbReference type="GO" id="GO:0004553">
    <property type="term" value="F:hydrolase activity, hydrolyzing O-glycosyl compounds"/>
    <property type="evidence" value="ECO:0007669"/>
    <property type="project" value="InterPro"/>
</dbReference>
<dbReference type="PANTHER" id="PTHR43817:SF1">
    <property type="entry name" value="HYDROLASE, FAMILY 43, PUTATIVE (AFU_ORTHOLOGUE AFUA_3G01660)-RELATED"/>
    <property type="match status" value="1"/>
</dbReference>
<evidence type="ECO:0000256" key="1">
    <source>
        <dbReference type="ARBA" id="ARBA00009865"/>
    </source>
</evidence>
<evidence type="ECO:0000256" key="7">
    <source>
        <dbReference type="SAM" id="SignalP"/>
    </source>
</evidence>
<dbReference type="EMBL" id="JROI01000005">
    <property type="protein sequence ID" value="KGI78970.1"/>
    <property type="molecule type" value="Genomic_DNA"/>
</dbReference>
<evidence type="ECO:0000256" key="3">
    <source>
        <dbReference type="ARBA" id="ARBA00022801"/>
    </source>
</evidence>
<dbReference type="Gene3D" id="2.115.10.20">
    <property type="entry name" value="Glycosyl hydrolase domain, family 43"/>
    <property type="match status" value="1"/>
</dbReference>